<feature type="transmembrane region" description="Helical" evidence="1">
    <location>
        <begin position="350"/>
        <end position="371"/>
    </location>
</feature>
<name>A0ABX0TWA2_9SPHN</name>
<feature type="transmembrane region" description="Helical" evidence="1">
    <location>
        <begin position="100"/>
        <end position="120"/>
    </location>
</feature>
<dbReference type="EMBL" id="JAASQP010000001">
    <property type="protein sequence ID" value="NIJ22604.1"/>
    <property type="molecule type" value="Genomic_DNA"/>
</dbReference>
<dbReference type="PANTHER" id="PTHR36927">
    <property type="entry name" value="BLR4337 PROTEIN"/>
    <property type="match status" value="1"/>
</dbReference>
<feature type="transmembrane region" description="Helical" evidence="1">
    <location>
        <begin position="21"/>
        <end position="41"/>
    </location>
</feature>
<feature type="transmembrane region" description="Helical" evidence="1">
    <location>
        <begin position="295"/>
        <end position="312"/>
    </location>
</feature>
<feature type="transmembrane region" description="Helical" evidence="1">
    <location>
        <begin position="154"/>
        <end position="174"/>
    </location>
</feature>
<evidence type="ECO:0000256" key="1">
    <source>
        <dbReference type="SAM" id="Phobius"/>
    </source>
</evidence>
<organism evidence="3 4">
    <name type="scientific">Sphingomonas japonica</name>
    <dbReference type="NCBI Taxonomy" id="511662"/>
    <lineage>
        <taxon>Bacteria</taxon>
        <taxon>Pseudomonadati</taxon>
        <taxon>Pseudomonadota</taxon>
        <taxon>Alphaproteobacteria</taxon>
        <taxon>Sphingomonadales</taxon>
        <taxon>Sphingomonadaceae</taxon>
        <taxon>Sphingomonas</taxon>
    </lineage>
</organism>
<gene>
    <name evidence="3" type="ORF">FHT01_000146</name>
</gene>
<feature type="transmembrane region" description="Helical" evidence="1">
    <location>
        <begin position="257"/>
        <end position="275"/>
    </location>
</feature>
<dbReference type="InterPro" id="IPR050623">
    <property type="entry name" value="Glucan_succinyl_AcylTrfase"/>
</dbReference>
<keyword evidence="1" id="KW-1133">Transmembrane helix</keyword>
<keyword evidence="1" id="KW-0812">Transmembrane</keyword>
<feature type="transmembrane region" description="Helical" evidence="1">
    <location>
        <begin position="53"/>
        <end position="79"/>
    </location>
</feature>
<dbReference type="Proteomes" id="UP000788153">
    <property type="component" value="Unassembled WGS sequence"/>
</dbReference>
<dbReference type="RefSeq" id="WP_166745396.1">
    <property type="nucleotide sequence ID" value="NZ_BAAAEV010000001.1"/>
</dbReference>
<feature type="transmembrane region" description="Helical" evidence="1">
    <location>
        <begin position="195"/>
        <end position="214"/>
    </location>
</feature>
<evidence type="ECO:0000259" key="2">
    <source>
        <dbReference type="Pfam" id="PF01757"/>
    </source>
</evidence>
<keyword evidence="4" id="KW-1185">Reference proteome</keyword>
<accession>A0ABX0TWA2</accession>
<feature type="domain" description="Acyltransferase 3" evidence="2">
    <location>
        <begin position="18"/>
        <end position="369"/>
    </location>
</feature>
<reference evidence="3 4" key="1">
    <citation type="submission" date="2020-03" db="EMBL/GenBank/DDBJ databases">
        <title>Genomic Encyclopedia of Type Strains, Phase IV (KMG-IV): sequencing the most valuable type-strain genomes for metagenomic binning, comparative biology and taxonomic classification.</title>
        <authorList>
            <person name="Goeker M."/>
        </authorList>
    </citation>
    <scope>NUCLEOTIDE SEQUENCE [LARGE SCALE GENOMIC DNA]</scope>
    <source>
        <strain evidence="3 4">DSM 22753</strain>
    </source>
</reference>
<dbReference type="Pfam" id="PF01757">
    <property type="entry name" value="Acyl_transf_3"/>
    <property type="match status" value="1"/>
</dbReference>
<sequence>MRIEPSSAFTIRRNERHYGLDWLRIAAFALLILYHIGMVFGPWPWVIHSPHRYWQVVPLLSLLSPWRLALLFAVSGYASRKLLARSGGLRRFTASRNRRLLIPFAFGMAVLVPIEMYIQVADRGYPHGYLHFWSSDYWRWGSFYGKQFPAYEHLWFVIYLWAYTLVLAAALRIGGARLDCLVARALVWLRGGTRILWVPIVLLSIAKLGMMFVIPDETGLLTDWTGHAFYLPMLVAGFILAGAPALWPTIASVWRPAALTAIVAGSIIVAIDLAYLDTMPSHIWAMVDRTARNAMAWSMVLVLFLAADRFLNRDHRWRATLGEAVFPFYLIHHSAIVVTAWATLPLAFDPWSQFAILLAATGTACALFYLIGRRIGWLRPLIGLRSRVASRG</sequence>
<feature type="transmembrane region" description="Helical" evidence="1">
    <location>
        <begin position="324"/>
        <end position="344"/>
    </location>
</feature>
<proteinExistence type="predicted"/>
<evidence type="ECO:0000313" key="4">
    <source>
        <dbReference type="Proteomes" id="UP000788153"/>
    </source>
</evidence>
<dbReference type="PANTHER" id="PTHR36927:SF3">
    <property type="entry name" value="GLUCANS BIOSYNTHESIS PROTEIN C"/>
    <property type="match status" value="1"/>
</dbReference>
<dbReference type="InterPro" id="IPR002656">
    <property type="entry name" value="Acyl_transf_3_dom"/>
</dbReference>
<evidence type="ECO:0000313" key="3">
    <source>
        <dbReference type="EMBL" id="NIJ22604.1"/>
    </source>
</evidence>
<keyword evidence="1" id="KW-0472">Membrane</keyword>
<comment type="caution">
    <text evidence="3">The sequence shown here is derived from an EMBL/GenBank/DDBJ whole genome shotgun (WGS) entry which is preliminary data.</text>
</comment>
<protein>
    <recommendedName>
        <fullName evidence="2">Acyltransferase 3 domain-containing protein</fullName>
    </recommendedName>
</protein>
<feature type="transmembrane region" description="Helical" evidence="1">
    <location>
        <begin position="229"/>
        <end position="250"/>
    </location>
</feature>